<dbReference type="AlphaFoldDB" id="A0A1N7ERX5"/>
<keyword evidence="4" id="KW-1185">Reference proteome</keyword>
<proteinExistence type="predicted"/>
<dbReference type="Gene3D" id="3.40.50.1820">
    <property type="entry name" value="alpha/beta hydrolase"/>
    <property type="match status" value="1"/>
</dbReference>
<feature type="signal peptide" evidence="1">
    <location>
        <begin position="1"/>
        <end position="19"/>
    </location>
</feature>
<feature type="chain" id="PRO_5009941439" evidence="1">
    <location>
        <begin position="20"/>
        <end position="258"/>
    </location>
</feature>
<keyword evidence="3" id="KW-0378">Hydrolase</keyword>
<sequence length="258" mass="27951">MKAVLCAALFCLGAGVVHANDTEVARTWEAAQVWLPGTVNATSIEALDEGEPPRAVVLYAHGCDGLSRITTVTARFLADAGHLVVAPDSFARQDKPVSCNAAQQRGGLHRGVLRWRQQEMQYALAQLREKDELRDVPIVLMGHSEGGITVATMAAPDAAMRVIEGWTCHAGWPEYRGLNAPKGQPALALVGEEDPWFRLPVLSGDCGAFMEGETQVSRVYSEPDHLGDKHWLSADKEVQDLILDFIDVHLPAGDAHGE</sequence>
<dbReference type="InterPro" id="IPR002925">
    <property type="entry name" value="Dienelactn_hydro"/>
</dbReference>
<evidence type="ECO:0000256" key="1">
    <source>
        <dbReference type="SAM" id="SignalP"/>
    </source>
</evidence>
<dbReference type="SUPFAM" id="SSF53474">
    <property type="entry name" value="alpha/beta-Hydrolases"/>
    <property type="match status" value="1"/>
</dbReference>
<dbReference type="GO" id="GO:0016787">
    <property type="term" value="F:hydrolase activity"/>
    <property type="evidence" value="ECO:0007669"/>
    <property type="project" value="UniProtKB-KW"/>
</dbReference>
<evidence type="ECO:0000259" key="2">
    <source>
        <dbReference type="Pfam" id="PF01738"/>
    </source>
</evidence>
<dbReference type="Proteomes" id="UP000186019">
    <property type="component" value="Unassembled WGS sequence"/>
</dbReference>
<dbReference type="RefSeq" id="WP_076530661.1">
    <property type="nucleotide sequence ID" value="NZ_FOAC01000001.1"/>
</dbReference>
<evidence type="ECO:0000313" key="4">
    <source>
        <dbReference type="Proteomes" id="UP000186019"/>
    </source>
</evidence>
<dbReference type="EMBL" id="FTNV01000001">
    <property type="protein sequence ID" value="SIR90812.1"/>
    <property type="molecule type" value="Genomic_DNA"/>
</dbReference>
<feature type="domain" description="Dienelactone hydrolase" evidence="2">
    <location>
        <begin position="53"/>
        <end position="197"/>
    </location>
</feature>
<organism evidence="3 4">
    <name type="scientific">Roseovarius nanhaiticus</name>
    <dbReference type="NCBI Taxonomy" id="573024"/>
    <lineage>
        <taxon>Bacteria</taxon>
        <taxon>Pseudomonadati</taxon>
        <taxon>Pseudomonadota</taxon>
        <taxon>Alphaproteobacteria</taxon>
        <taxon>Rhodobacterales</taxon>
        <taxon>Roseobacteraceae</taxon>
        <taxon>Roseovarius</taxon>
    </lineage>
</organism>
<keyword evidence="1" id="KW-0732">Signal</keyword>
<gene>
    <name evidence="3" type="ORF">SAMN05421666_0482</name>
</gene>
<evidence type="ECO:0000313" key="3">
    <source>
        <dbReference type="EMBL" id="SIR90812.1"/>
    </source>
</evidence>
<name>A0A1N7ERX5_9RHOB</name>
<dbReference type="InterPro" id="IPR029058">
    <property type="entry name" value="AB_hydrolase_fold"/>
</dbReference>
<dbReference type="Pfam" id="PF01738">
    <property type="entry name" value="DLH"/>
    <property type="match status" value="1"/>
</dbReference>
<reference evidence="3 4" key="1">
    <citation type="submission" date="2017-01" db="EMBL/GenBank/DDBJ databases">
        <authorList>
            <person name="Mah S.A."/>
            <person name="Swanson W.J."/>
            <person name="Moy G.W."/>
            <person name="Vacquier V.D."/>
        </authorList>
    </citation>
    <scope>NUCLEOTIDE SEQUENCE [LARGE SCALE GENOMIC DNA]</scope>
    <source>
        <strain evidence="3 4">DSM 29590</strain>
    </source>
</reference>
<dbReference type="STRING" id="573024.SAMN05216208_1653"/>
<accession>A0A1N7ERX5</accession>
<protein>
    <submittedName>
        <fullName evidence="3">Dienelactone hydrolase family protein</fullName>
    </submittedName>
</protein>